<keyword evidence="2" id="KW-1185">Reference proteome</keyword>
<protein>
    <submittedName>
        <fullName evidence="1">Uncharacterized protein</fullName>
    </submittedName>
</protein>
<dbReference type="EMBL" id="JBHLUE010000004">
    <property type="protein sequence ID" value="MFC0564216.1"/>
    <property type="molecule type" value="Genomic_DNA"/>
</dbReference>
<organism evidence="1 2">
    <name type="scientific">Plantactinospora siamensis</name>
    <dbReference type="NCBI Taxonomy" id="555372"/>
    <lineage>
        <taxon>Bacteria</taxon>
        <taxon>Bacillati</taxon>
        <taxon>Actinomycetota</taxon>
        <taxon>Actinomycetes</taxon>
        <taxon>Micromonosporales</taxon>
        <taxon>Micromonosporaceae</taxon>
        <taxon>Plantactinospora</taxon>
    </lineage>
</organism>
<dbReference type="Proteomes" id="UP001589894">
    <property type="component" value="Unassembled WGS sequence"/>
</dbReference>
<proteinExistence type="predicted"/>
<comment type="caution">
    <text evidence="1">The sequence shown here is derived from an EMBL/GenBank/DDBJ whole genome shotgun (WGS) entry which is preliminary data.</text>
</comment>
<dbReference type="RefSeq" id="WP_377337160.1">
    <property type="nucleotide sequence ID" value="NZ_JBHLUE010000004.1"/>
</dbReference>
<evidence type="ECO:0000313" key="2">
    <source>
        <dbReference type="Proteomes" id="UP001589894"/>
    </source>
</evidence>
<sequence length="220" mass="23499">MTEIPYPARGYLDMLLYTLDSAPDLSDASAAMMADGLIDGRYFAGRVEEFADAIRVALRHGELPPDSVDLSRRYGAAEMLDFLARVGRRLDELRPWPEPAFVKLAAADWPGVERARPIARVPLPAYQIGGLVKEQFDEVAGPSGPLLVLVLRLRGGAVVALRGPVDPRAMSFDLVAREDGEAGPLVELVRDLVGFSAADLVPIPPPPPAGHESGAAPDAG</sequence>
<evidence type="ECO:0000313" key="1">
    <source>
        <dbReference type="EMBL" id="MFC0564216.1"/>
    </source>
</evidence>
<accession>A0ABV6NU64</accession>
<reference evidence="1 2" key="1">
    <citation type="submission" date="2024-09" db="EMBL/GenBank/DDBJ databases">
        <authorList>
            <person name="Sun Q."/>
            <person name="Mori K."/>
        </authorList>
    </citation>
    <scope>NUCLEOTIDE SEQUENCE [LARGE SCALE GENOMIC DNA]</scope>
    <source>
        <strain evidence="1 2">TBRC 2205</strain>
    </source>
</reference>
<name>A0ABV6NU64_9ACTN</name>
<gene>
    <name evidence="1" type="ORF">ACFFHU_08560</name>
</gene>